<dbReference type="InterPro" id="IPR001789">
    <property type="entry name" value="Sig_transdc_resp-reg_receiver"/>
</dbReference>
<protein>
    <recommendedName>
        <fullName evidence="4">Response regulatory domain-containing protein</fullName>
    </recommendedName>
</protein>
<dbReference type="EMBL" id="JALJOU010000060">
    <property type="protein sequence ID" value="KAK9827275.1"/>
    <property type="molecule type" value="Genomic_DNA"/>
</dbReference>
<feature type="domain" description="Response regulatory" evidence="4">
    <location>
        <begin position="14"/>
        <end position="181"/>
    </location>
</feature>
<proteinExistence type="predicted"/>
<accession>A0AAW1R196</accession>
<dbReference type="CDD" id="cd17546">
    <property type="entry name" value="REC_hyHK_CKI1_RcsC-like"/>
    <property type="match status" value="1"/>
</dbReference>
<evidence type="ECO:0000256" key="1">
    <source>
        <dbReference type="ARBA" id="ARBA00022553"/>
    </source>
</evidence>
<dbReference type="SUPFAM" id="SSF52172">
    <property type="entry name" value="CheY-like"/>
    <property type="match status" value="1"/>
</dbReference>
<dbReference type="Proteomes" id="UP001445335">
    <property type="component" value="Unassembled WGS sequence"/>
</dbReference>
<sequence>MGSARAASSPKAKRILVVDDQRLNRLFLGKLLSSLGYEIVYGTNGHEAVHIVQTSMAAERGEQDSLFCILMDINMPELDGLQANVDTSTERPWKACGMDCWLDKPVNQRTLRAALERLEAGASLLHDLPTCSAGRDLPGATAGENGLSQPARCSVRPLGGDDTDVAAMRARPALEQVSHRGLGARYARAAKRIPHVPLTSNPKYLAAEAAAVRGPEVRMQAQRADA</sequence>
<dbReference type="Gene3D" id="3.40.50.2300">
    <property type="match status" value="1"/>
</dbReference>
<keyword evidence="6" id="KW-1185">Reference proteome</keyword>
<dbReference type="GO" id="GO:0000160">
    <property type="term" value="P:phosphorelay signal transduction system"/>
    <property type="evidence" value="ECO:0007669"/>
    <property type="project" value="UniProtKB-KW"/>
</dbReference>
<evidence type="ECO:0000313" key="5">
    <source>
        <dbReference type="EMBL" id="KAK9827275.1"/>
    </source>
</evidence>
<dbReference type="Pfam" id="PF00072">
    <property type="entry name" value="Response_reg"/>
    <property type="match status" value="1"/>
</dbReference>
<organism evidence="5 6">
    <name type="scientific">Elliptochloris bilobata</name>
    <dbReference type="NCBI Taxonomy" id="381761"/>
    <lineage>
        <taxon>Eukaryota</taxon>
        <taxon>Viridiplantae</taxon>
        <taxon>Chlorophyta</taxon>
        <taxon>core chlorophytes</taxon>
        <taxon>Trebouxiophyceae</taxon>
        <taxon>Trebouxiophyceae incertae sedis</taxon>
        <taxon>Elliptochloris clade</taxon>
        <taxon>Elliptochloris</taxon>
    </lineage>
</organism>
<evidence type="ECO:0000256" key="3">
    <source>
        <dbReference type="PROSITE-ProRule" id="PRU00169"/>
    </source>
</evidence>
<evidence type="ECO:0000259" key="4">
    <source>
        <dbReference type="PROSITE" id="PS50110"/>
    </source>
</evidence>
<dbReference type="PANTHER" id="PTHR45339:SF1">
    <property type="entry name" value="HYBRID SIGNAL TRANSDUCTION HISTIDINE KINASE J"/>
    <property type="match status" value="1"/>
</dbReference>
<gene>
    <name evidence="5" type="ORF">WJX81_006920</name>
</gene>
<dbReference type="AlphaFoldDB" id="A0AAW1R196"/>
<reference evidence="5 6" key="1">
    <citation type="journal article" date="2024" name="Nat. Commun.">
        <title>Phylogenomics reveals the evolutionary origins of lichenization in chlorophyte algae.</title>
        <authorList>
            <person name="Puginier C."/>
            <person name="Libourel C."/>
            <person name="Otte J."/>
            <person name="Skaloud P."/>
            <person name="Haon M."/>
            <person name="Grisel S."/>
            <person name="Petersen M."/>
            <person name="Berrin J.G."/>
            <person name="Delaux P.M."/>
            <person name="Dal Grande F."/>
            <person name="Keller J."/>
        </authorList>
    </citation>
    <scope>NUCLEOTIDE SEQUENCE [LARGE SCALE GENOMIC DNA]</scope>
    <source>
        <strain evidence="5 6">SAG 245.80</strain>
    </source>
</reference>
<dbReference type="PANTHER" id="PTHR45339">
    <property type="entry name" value="HYBRID SIGNAL TRANSDUCTION HISTIDINE KINASE J"/>
    <property type="match status" value="1"/>
</dbReference>
<evidence type="ECO:0000256" key="2">
    <source>
        <dbReference type="ARBA" id="ARBA00023012"/>
    </source>
</evidence>
<dbReference type="InterPro" id="IPR011006">
    <property type="entry name" value="CheY-like_superfamily"/>
</dbReference>
<name>A0AAW1R196_9CHLO</name>
<feature type="modified residue" description="4-aspartylphosphate" evidence="3">
    <location>
        <position position="72"/>
    </location>
</feature>
<dbReference type="SMART" id="SM00448">
    <property type="entry name" value="REC"/>
    <property type="match status" value="1"/>
</dbReference>
<keyword evidence="1 3" id="KW-0597">Phosphoprotein</keyword>
<dbReference type="PROSITE" id="PS50110">
    <property type="entry name" value="RESPONSE_REGULATORY"/>
    <property type="match status" value="1"/>
</dbReference>
<evidence type="ECO:0000313" key="6">
    <source>
        <dbReference type="Proteomes" id="UP001445335"/>
    </source>
</evidence>
<comment type="caution">
    <text evidence="5">The sequence shown here is derived from an EMBL/GenBank/DDBJ whole genome shotgun (WGS) entry which is preliminary data.</text>
</comment>
<keyword evidence="2" id="KW-0902">Two-component regulatory system</keyword>